<dbReference type="RefSeq" id="XP_009521791.1">
    <property type="nucleotide sequence ID" value="XM_009523496.1"/>
</dbReference>
<accession>G4Z8P0</accession>
<dbReference type="KEGG" id="psoj:PHYSODRAFT_327400"/>
<name>G4Z8P0_PHYSP</name>
<evidence type="ECO:0000313" key="4">
    <source>
        <dbReference type="EMBL" id="EGZ19076.1"/>
    </source>
</evidence>
<dbReference type="EMBL" id="JH159153">
    <property type="protein sequence ID" value="EGZ19074.1"/>
    <property type="molecule type" value="Genomic_DNA"/>
</dbReference>
<gene>
    <name evidence="2" type="ORF">PHYSODRAFT_327396</name>
    <name evidence="3" type="ORF">PHYSODRAFT_327398</name>
    <name evidence="4" type="ORF">PHYSODRAFT_327400</name>
</gene>
<dbReference type="RefSeq" id="XP_009521793.1">
    <property type="nucleotide sequence ID" value="XM_009523498.1"/>
</dbReference>
<evidence type="ECO:0000313" key="5">
    <source>
        <dbReference type="Proteomes" id="UP000002640"/>
    </source>
</evidence>
<feature type="region of interest" description="Disordered" evidence="1">
    <location>
        <begin position="1"/>
        <end position="32"/>
    </location>
</feature>
<evidence type="ECO:0000313" key="2">
    <source>
        <dbReference type="EMBL" id="EGZ19072.1"/>
    </source>
</evidence>
<dbReference type="EMBL" id="JH159153">
    <property type="protein sequence ID" value="EGZ19076.1"/>
    <property type="molecule type" value="Genomic_DNA"/>
</dbReference>
<organism evidence="5">
    <name type="scientific">Phytophthora sojae (strain P6497)</name>
    <name type="common">Soybean stem and root rot agent</name>
    <name type="synonym">Phytophthora megasperma f. sp. glycines</name>
    <dbReference type="NCBI Taxonomy" id="1094619"/>
    <lineage>
        <taxon>Eukaryota</taxon>
        <taxon>Sar</taxon>
        <taxon>Stramenopiles</taxon>
        <taxon>Oomycota</taxon>
        <taxon>Peronosporomycetes</taxon>
        <taxon>Peronosporales</taxon>
        <taxon>Peronosporaceae</taxon>
        <taxon>Phytophthora</taxon>
    </lineage>
</organism>
<dbReference type="GeneID" id="20645606"/>
<dbReference type="RefSeq" id="XP_009521789.1">
    <property type="nucleotide sequence ID" value="XM_009523494.1"/>
</dbReference>
<sequence>MPPTSTGQVPELHSSSPASKTAALTRRAPPYRRRHRLQELVARRAFTTAPGPGSSPTVSTVPFNGDLQLVSVLTPLFTCREAAGVIISRHGARVMHSRKAKLCRAPRSAELRALPAFRVLSCQCSRAQSSTLNVPIEAAVEAAATLLVVGSIPLATSKDDELLVGFCGAPILKCAYLSVRGF</sequence>
<evidence type="ECO:0000313" key="3">
    <source>
        <dbReference type="EMBL" id="EGZ19074.1"/>
    </source>
</evidence>
<protein>
    <submittedName>
        <fullName evidence="2">Uncharacterized protein</fullName>
    </submittedName>
</protein>
<dbReference type="GeneID" id="20645608"/>
<dbReference type="KEGG" id="psoj:PHYSODRAFT_327396"/>
<reference evidence="2 5" key="1">
    <citation type="journal article" date="2006" name="Science">
        <title>Phytophthora genome sequences uncover evolutionary origins and mechanisms of pathogenesis.</title>
        <authorList>
            <person name="Tyler B.M."/>
            <person name="Tripathy S."/>
            <person name="Zhang X."/>
            <person name="Dehal P."/>
            <person name="Jiang R.H."/>
            <person name="Aerts A."/>
            <person name="Arredondo F.D."/>
            <person name="Baxter L."/>
            <person name="Bensasson D."/>
            <person name="Beynon J.L."/>
            <person name="Chapman J."/>
            <person name="Damasceno C.M."/>
            <person name="Dorrance A.E."/>
            <person name="Dou D."/>
            <person name="Dickerman A.W."/>
            <person name="Dubchak I.L."/>
            <person name="Garbelotto M."/>
            <person name="Gijzen M."/>
            <person name="Gordon S.G."/>
            <person name="Govers F."/>
            <person name="Grunwald N.J."/>
            <person name="Huang W."/>
            <person name="Ivors K.L."/>
            <person name="Jones R.W."/>
            <person name="Kamoun S."/>
            <person name="Krampis K."/>
            <person name="Lamour K.H."/>
            <person name="Lee M.K."/>
            <person name="McDonald W.H."/>
            <person name="Medina M."/>
            <person name="Meijer H.J."/>
            <person name="Nordberg E.K."/>
            <person name="Maclean D.J."/>
            <person name="Ospina-Giraldo M.D."/>
            <person name="Morris P.F."/>
            <person name="Phuntumart V."/>
            <person name="Putnam N.H."/>
            <person name="Rash S."/>
            <person name="Rose J.K."/>
            <person name="Sakihama Y."/>
            <person name="Salamov A.A."/>
            <person name="Savidor A."/>
            <person name="Scheuring C.F."/>
            <person name="Smith B.M."/>
            <person name="Sobral B.W."/>
            <person name="Terry A."/>
            <person name="Torto-Alalibo T.A."/>
            <person name="Win J."/>
            <person name="Xu Z."/>
            <person name="Zhang H."/>
            <person name="Grigoriev I.V."/>
            <person name="Rokhsar D.S."/>
            <person name="Boore J.L."/>
        </authorList>
    </citation>
    <scope>NUCLEOTIDE SEQUENCE [LARGE SCALE GENOMIC DNA]</scope>
    <source>
        <strain evidence="2 5">P6497</strain>
    </source>
</reference>
<dbReference type="AlphaFoldDB" id="G4Z8P0"/>
<dbReference type="KEGG" id="psoj:PHYSODRAFT_327398"/>
<evidence type="ECO:0000256" key="1">
    <source>
        <dbReference type="SAM" id="MobiDB-lite"/>
    </source>
</evidence>
<keyword evidence="5" id="KW-1185">Reference proteome</keyword>
<dbReference type="EMBL" id="JH159153">
    <property type="protein sequence ID" value="EGZ19072.1"/>
    <property type="molecule type" value="Genomic_DNA"/>
</dbReference>
<feature type="compositionally biased region" description="Polar residues" evidence="1">
    <location>
        <begin position="1"/>
        <end position="19"/>
    </location>
</feature>
<proteinExistence type="predicted"/>
<dbReference type="GeneID" id="20645607"/>
<dbReference type="InParanoid" id="G4Z8P0"/>
<reference evidence="2" key="2">
    <citation type="submission" date="2011-09" db="EMBL/GenBank/DDBJ databases">
        <authorList>
            <consortium name="US DOE Joint Genome Institute (JGI-PGF)"/>
            <person name="Aerts A."/>
            <person name="Grimwood J."/>
            <person name="Schmutz J."/>
            <person name="Lucas S."/>
            <person name="Hammon N."/>
            <person name="Glavina del Rio T."/>
            <person name="Dalin E."/>
            <person name="Tice H."/>
            <person name="Pitluck S."/>
            <person name="Dehal P."/>
            <person name="Chapman J."/>
            <person name="Putman N.H."/>
            <person name="Salamov A.A."/>
            <person name="Terry A."/>
            <person name="Rokhsar D.S."/>
            <person name="Boore J.L."/>
            <person name="Tripathy S."/>
            <person name="Tyler B.M."/>
            <person name="Grigoriev I.V."/>
        </authorList>
    </citation>
    <scope>NUCLEOTIDE SEQUENCE</scope>
    <source>
        <strain evidence="2">P6497</strain>
    </source>
</reference>
<dbReference type="Proteomes" id="UP000002640">
    <property type="component" value="Unassembled WGS sequence"/>
</dbReference>